<organism evidence="2 3">
    <name type="scientific">Lecanosticta acicola</name>
    <dbReference type="NCBI Taxonomy" id="111012"/>
    <lineage>
        <taxon>Eukaryota</taxon>
        <taxon>Fungi</taxon>
        <taxon>Dikarya</taxon>
        <taxon>Ascomycota</taxon>
        <taxon>Pezizomycotina</taxon>
        <taxon>Dothideomycetes</taxon>
        <taxon>Dothideomycetidae</taxon>
        <taxon>Mycosphaerellales</taxon>
        <taxon>Mycosphaerellaceae</taxon>
        <taxon>Lecanosticta</taxon>
    </lineage>
</organism>
<evidence type="ECO:0000313" key="2">
    <source>
        <dbReference type="EMBL" id="CAK4024282.1"/>
    </source>
</evidence>
<proteinExistence type="predicted"/>
<evidence type="ECO:0008006" key="4">
    <source>
        <dbReference type="Google" id="ProtNLM"/>
    </source>
</evidence>
<feature type="compositionally biased region" description="Polar residues" evidence="1">
    <location>
        <begin position="98"/>
        <end position="108"/>
    </location>
</feature>
<dbReference type="AlphaFoldDB" id="A0AAI9EB34"/>
<comment type="caution">
    <text evidence="2">The sequence shown here is derived from an EMBL/GenBank/DDBJ whole genome shotgun (WGS) entry which is preliminary data.</text>
</comment>
<dbReference type="PANTHER" id="PTHR42030:SF1">
    <property type="entry name" value="DRBM DOMAIN-CONTAINING PROTEIN"/>
    <property type="match status" value="1"/>
</dbReference>
<dbReference type="SUPFAM" id="SSF54768">
    <property type="entry name" value="dsRNA-binding domain-like"/>
    <property type="match status" value="1"/>
</dbReference>
<name>A0AAI9EB34_9PEZI</name>
<dbReference type="Proteomes" id="UP001296104">
    <property type="component" value="Unassembled WGS sequence"/>
</dbReference>
<feature type="region of interest" description="Disordered" evidence="1">
    <location>
        <begin position="87"/>
        <end position="108"/>
    </location>
</feature>
<gene>
    <name evidence="2" type="ORF">LECACI_7A004911</name>
</gene>
<accession>A0AAI9EB34</accession>
<keyword evidence="3" id="KW-1185">Reference proteome</keyword>
<evidence type="ECO:0000256" key="1">
    <source>
        <dbReference type="SAM" id="MobiDB-lite"/>
    </source>
</evidence>
<dbReference type="PANTHER" id="PTHR42030">
    <property type="entry name" value="DRBM DOMAIN-CONTAINING PROTEIN"/>
    <property type="match status" value="1"/>
</dbReference>
<dbReference type="CDD" id="cd00048">
    <property type="entry name" value="DSRM_SF"/>
    <property type="match status" value="1"/>
</dbReference>
<reference evidence="2" key="1">
    <citation type="submission" date="2023-11" db="EMBL/GenBank/DDBJ databases">
        <authorList>
            <person name="Alioto T."/>
            <person name="Alioto T."/>
            <person name="Gomez Garrido J."/>
        </authorList>
    </citation>
    <scope>NUCLEOTIDE SEQUENCE</scope>
</reference>
<dbReference type="Gene3D" id="3.30.160.20">
    <property type="match status" value="1"/>
</dbReference>
<evidence type="ECO:0000313" key="3">
    <source>
        <dbReference type="Proteomes" id="UP001296104"/>
    </source>
</evidence>
<protein>
    <recommendedName>
        <fullName evidence="4">DRBM domain-containing protein</fullName>
    </recommendedName>
</protein>
<sequence>MSSTDGSTIAPTPHQDRLISFCRAHGARPPLFQIVSDRRGGRTAWSCETIIAGKTFRARFWYDGHYVHNAREDAAQVALENLGVLPLPPQRQPQPSQHCWSPSNGWSA</sequence>
<dbReference type="EMBL" id="CAVMBE010000028">
    <property type="protein sequence ID" value="CAK4024282.1"/>
    <property type="molecule type" value="Genomic_DNA"/>
</dbReference>